<dbReference type="GO" id="GO:0008610">
    <property type="term" value="P:lipid biosynthetic process"/>
    <property type="evidence" value="ECO:0007669"/>
    <property type="project" value="UniProtKB-ARBA"/>
</dbReference>
<dbReference type="Gene3D" id="3.30.559.30">
    <property type="entry name" value="Nonribosomal peptide synthetase, condensation domain"/>
    <property type="match status" value="1"/>
</dbReference>
<dbReference type="CDD" id="cd05930">
    <property type="entry name" value="A_NRPS"/>
    <property type="match status" value="1"/>
</dbReference>
<dbReference type="InterPro" id="IPR009081">
    <property type="entry name" value="PP-bd_ACP"/>
</dbReference>
<dbReference type="InterPro" id="IPR036736">
    <property type="entry name" value="ACP-like_sf"/>
</dbReference>
<dbReference type="GO" id="GO:0003824">
    <property type="term" value="F:catalytic activity"/>
    <property type="evidence" value="ECO:0007669"/>
    <property type="project" value="InterPro"/>
</dbReference>
<dbReference type="CDD" id="cd19531">
    <property type="entry name" value="LCL_NRPS-like"/>
    <property type="match status" value="1"/>
</dbReference>
<dbReference type="InterPro" id="IPR023213">
    <property type="entry name" value="CAT-like_dom_sf"/>
</dbReference>
<dbReference type="GO" id="GO:0005829">
    <property type="term" value="C:cytosol"/>
    <property type="evidence" value="ECO:0007669"/>
    <property type="project" value="TreeGrafter"/>
</dbReference>
<dbReference type="Proteomes" id="UP000243799">
    <property type="component" value="Unassembled WGS sequence"/>
</dbReference>
<dbReference type="Pfam" id="PF00501">
    <property type="entry name" value="AMP-binding"/>
    <property type="match status" value="1"/>
</dbReference>
<dbReference type="FunFam" id="3.40.50.980:FF:000001">
    <property type="entry name" value="Non-ribosomal peptide synthetase"/>
    <property type="match status" value="1"/>
</dbReference>
<dbReference type="InterPro" id="IPR000873">
    <property type="entry name" value="AMP-dep_synth/lig_dom"/>
</dbReference>
<dbReference type="InterPro" id="IPR020806">
    <property type="entry name" value="PKS_PP-bd"/>
</dbReference>
<organism evidence="5 6">
    <name type="scientific">Amycolatopsis marina</name>
    <dbReference type="NCBI Taxonomy" id="490629"/>
    <lineage>
        <taxon>Bacteria</taxon>
        <taxon>Bacillati</taxon>
        <taxon>Actinomycetota</taxon>
        <taxon>Actinomycetes</taxon>
        <taxon>Pseudonocardiales</taxon>
        <taxon>Pseudonocardiaceae</taxon>
        <taxon>Amycolatopsis</taxon>
    </lineage>
</organism>
<dbReference type="Pfam" id="PF00550">
    <property type="entry name" value="PP-binding"/>
    <property type="match status" value="1"/>
</dbReference>
<dbReference type="RefSeq" id="WP_091674706.1">
    <property type="nucleotide sequence ID" value="NZ_FOKG01000011.1"/>
</dbReference>
<keyword evidence="2" id="KW-0596">Phosphopantetheine</keyword>
<dbReference type="InterPro" id="IPR029058">
    <property type="entry name" value="AB_hydrolase_fold"/>
</dbReference>
<feature type="domain" description="Carrier" evidence="4">
    <location>
        <begin position="947"/>
        <end position="1022"/>
    </location>
</feature>
<dbReference type="Gene3D" id="2.30.38.10">
    <property type="entry name" value="Luciferase, Domain 3"/>
    <property type="match status" value="1"/>
</dbReference>
<accession>A0A1I1B1S0</accession>
<keyword evidence="3" id="KW-0597">Phosphoprotein</keyword>
<proteinExistence type="predicted"/>
<dbReference type="NCBIfam" id="TIGR01733">
    <property type="entry name" value="AA-adenyl-dom"/>
    <property type="match status" value="1"/>
</dbReference>
<dbReference type="Pfam" id="PF13193">
    <property type="entry name" value="AMP-binding_C"/>
    <property type="match status" value="1"/>
</dbReference>
<evidence type="ECO:0000313" key="6">
    <source>
        <dbReference type="Proteomes" id="UP000243799"/>
    </source>
</evidence>
<dbReference type="SUPFAM" id="SSF47336">
    <property type="entry name" value="ACP-like"/>
    <property type="match status" value="1"/>
</dbReference>
<dbReference type="AlphaFoldDB" id="A0A1I1B1S0"/>
<dbReference type="InterPro" id="IPR001242">
    <property type="entry name" value="Condensation_dom"/>
</dbReference>
<dbReference type="SUPFAM" id="SSF56801">
    <property type="entry name" value="Acetyl-CoA synthetase-like"/>
    <property type="match status" value="1"/>
</dbReference>
<reference evidence="6" key="1">
    <citation type="submission" date="2016-10" db="EMBL/GenBank/DDBJ databases">
        <authorList>
            <person name="Varghese N."/>
            <person name="Submissions S."/>
        </authorList>
    </citation>
    <scope>NUCLEOTIDE SEQUENCE [LARGE SCALE GENOMIC DNA]</scope>
    <source>
        <strain evidence="6">CGMCC 4.3568</strain>
    </source>
</reference>
<dbReference type="Gene3D" id="3.30.559.10">
    <property type="entry name" value="Chloramphenicol acetyltransferase-like domain"/>
    <property type="match status" value="1"/>
</dbReference>
<dbReference type="GO" id="GO:0043041">
    <property type="term" value="P:amino acid activation for nonribosomal peptide biosynthetic process"/>
    <property type="evidence" value="ECO:0007669"/>
    <property type="project" value="TreeGrafter"/>
</dbReference>
<dbReference type="PANTHER" id="PTHR45527:SF1">
    <property type="entry name" value="FATTY ACID SYNTHASE"/>
    <property type="match status" value="1"/>
</dbReference>
<dbReference type="STRING" id="490629.SAMN05216266_111158"/>
<dbReference type="PANTHER" id="PTHR45527">
    <property type="entry name" value="NONRIBOSOMAL PEPTIDE SYNTHETASE"/>
    <property type="match status" value="1"/>
</dbReference>
<dbReference type="PROSITE" id="PS50075">
    <property type="entry name" value="CARRIER"/>
    <property type="match status" value="1"/>
</dbReference>
<evidence type="ECO:0000256" key="1">
    <source>
        <dbReference type="ARBA" id="ARBA00001957"/>
    </source>
</evidence>
<dbReference type="GO" id="GO:0044550">
    <property type="term" value="P:secondary metabolite biosynthetic process"/>
    <property type="evidence" value="ECO:0007669"/>
    <property type="project" value="TreeGrafter"/>
</dbReference>
<dbReference type="SMART" id="SM00823">
    <property type="entry name" value="PKS_PP"/>
    <property type="match status" value="1"/>
</dbReference>
<sequence length="1049" mass="112488">MTDSTKEWIFPASFGQERIWLSNQLDLGSPVYNLPCQVRQDLPLTEQQWRTVLGCVVARHEALRTAFRMDGGSLAQVVHAEVPVEPEVHDLRGLPEAEREQRAVELAVAAARRPIRLDAPPPWRAHLCHLADADWVLTFVVHHTVFDAASVLILARELDEACNAAMEGREPELPELAIQYPDYSAWQRGQVEGAGLAGQLEYWRKHLAGAPPVHTLPSDRPRPVDLGFSGDQVDFELPDGLLGKAGEVGGESSATPFMVLLAGYAALLYRLSGSDDLVIGVPVAGRDLPELAPLIGMFVNQLAIRVDCSGDPTFAELVGRVRTAMLDAIENGQVPFQVVAQAVVRDRDPGVQPLYQIGFNFIPDSGIEPVRYATAKDDVAIDLTARNGRLLYRTDLFDRATAEAMVDRYFRLLLAAMADPALPVAELPLLSDTERAQVIEEWNATTAPYPAGDTVHGLVEAQTRRTPDATAVDLCGQRLSYAELNSGANRIAHRLRAMGAGPETVVGVCAPNSAELVLGLLGVLKSGAAYVPLDPEHPAGRQALIVSDAAVPVVLTAGSTAQSTMADLADLAGVADQVTGEVRLLALDEPGEWADQPAADPESAAGPHDVAYVIYTSGSTGKPKGVQVEHHSVVAYLTWAGQAYPSLAGRALLHTSASFDLTVTTLFGTLTSGGAIVDAAAGRPSFVKATPTHLAVLTGELFPSGDLVLGGEALTGEAVHALRRRHPDTVVTNEYGPTEATVGCVAARFEPGTELPAGPVSIGRPIANTRAYVLDDRLRPVPPGVTGQLYVAGPQVARGYLGRPDLTAERFPDCRFGVAVDGDEPARMYATGDLVRWRRDGTLDYLGRSDDQVKLRGYRIEPREIEAAMRELPGVRSAAVAVRGDALVGYLVGASDGVRDALRQVLPEYLVPSTFVILDTLPVAPSGKLDRAALPAPHLGGDARYLAPRTAAEELVAEMFAELLDVEKIGVHDDFFALGGNSLLAIRAMARIRKQIEVDLPVRGLFSFTTVAGLAAEIERRLTEDLDQLSDDEVQRLLAEESGAEVERT</sequence>
<dbReference type="SUPFAM" id="SSF52777">
    <property type="entry name" value="CoA-dependent acyltransferases"/>
    <property type="match status" value="2"/>
</dbReference>
<dbReference type="EMBL" id="FOKG01000011">
    <property type="protein sequence ID" value="SFB44027.1"/>
    <property type="molecule type" value="Genomic_DNA"/>
</dbReference>
<dbReference type="OrthoDB" id="2472181at2"/>
<dbReference type="Gene3D" id="3.40.50.980">
    <property type="match status" value="2"/>
</dbReference>
<comment type="cofactor">
    <cofactor evidence="1">
        <name>pantetheine 4'-phosphate</name>
        <dbReference type="ChEBI" id="CHEBI:47942"/>
    </cofactor>
</comment>
<gene>
    <name evidence="5" type="ORF">SAMN05216266_111158</name>
</gene>
<dbReference type="GO" id="GO:0072330">
    <property type="term" value="P:monocarboxylic acid biosynthetic process"/>
    <property type="evidence" value="ECO:0007669"/>
    <property type="project" value="UniProtKB-ARBA"/>
</dbReference>
<dbReference type="PROSITE" id="PS00455">
    <property type="entry name" value="AMP_BINDING"/>
    <property type="match status" value="1"/>
</dbReference>
<evidence type="ECO:0000256" key="3">
    <source>
        <dbReference type="ARBA" id="ARBA00022553"/>
    </source>
</evidence>
<evidence type="ECO:0000256" key="2">
    <source>
        <dbReference type="ARBA" id="ARBA00022450"/>
    </source>
</evidence>
<dbReference type="InterPro" id="IPR020845">
    <property type="entry name" value="AMP-binding_CS"/>
</dbReference>
<dbReference type="Pfam" id="PF00668">
    <property type="entry name" value="Condensation"/>
    <property type="match status" value="1"/>
</dbReference>
<evidence type="ECO:0000313" key="5">
    <source>
        <dbReference type="EMBL" id="SFB44027.1"/>
    </source>
</evidence>
<dbReference type="FunFam" id="1.10.1200.10:FF:000016">
    <property type="entry name" value="Non-ribosomal peptide synthase"/>
    <property type="match status" value="1"/>
</dbReference>
<dbReference type="Gene3D" id="3.40.50.1820">
    <property type="entry name" value="alpha/beta hydrolase"/>
    <property type="match status" value="1"/>
</dbReference>
<dbReference type="InterPro" id="IPR045851">
    <property type="entry name" value="AMP-bd_C_sf"/>
</dbReference>
<dbReference type="InterPro" id="IPR025110">
    <property type="entry name" value="AMP-bd_C"/>
</dbReference>
<evidence type="ECO:0000259" key="4">
    <source>
        <dbReference type="PROSITE" id="PS50075"/>
    </source>
</evidence>
<dbReference type="InterPro" id="IPR010071">
    <property type="entry name" value="AA_adenyl_dom"/>
</dbReference>
<protein>
    <submittedName>
        <fullName evidence="5">Amino acid adenylation domain-containing protein</fullName>
    </submittedName>
</protein>
<keyword evidence="6" id="KW-1185">Reference proteome</keyword>
<dbReference type="GO" id="GO:0031177">
    <property type="term" value="F:phosphopantetheine binding"/>
    <property type="evidence" value="ECO:0007669"/>
    <property type="project" value="InterPro"/>
</dbReference>
<name>A0A1I1B1S0_9PSEU</name>
<dbReference type="Gene3D" id="3.30.300.30">
    <property type="match status" value="1"/>
</dbReference>